<keyword evidence="13" id="KW-1185">Reference proteome</keyword>
<evidence type="ECO:0000256" key="7">
    <source>
        <dbReference type="ARBA" id="ARBA00022840"/>
    </source>
</evidence>
<proteinExistence type="predicted"/>
<feature type="transmembrane region" description="Helical" evidence="9">
    <location>
        <begin position="101"/>
        <end position="119"/>
    </location>
</feature>
<keyword evidence="9" id="KW-1133">Transmembrane helix</keyword>
<dbReference type="Pfam" id="PF02518">
    <property type="entry name" value="HATPase_c"/>
    <property type="match status" value="1"/>
</dbReference>
<reference evidence="12" key="1">
    <citation type="submission" date="2023-06" db="EMBL/GenBank/DDBJ databases">
        <title>Genome sequence of Nocardioides sp. SOB44.</title>
        <authorList>
            <person name="Zhang G."/>
        </authorList>
    </citation>
    <scope>NUCLEOTIDE SEQUENCE</scope>
    <source>
        <strain evidence="12">SOB44</strain>
    </source>
</reference>
<evidence type="ECO:0000256" key="9">
    <source>
        <dbReference type="SAM" id="Phobius"/>
    </source>
</evidence>
<dbReference type="PANTHER" id="PTHR24421:SF10">
    <property type="entry name" value="NITRATE_NITRITE SENSOR PROTEIN NARQ"/>
    <property type="match status" value="1"/>
</dbReference>
<evidence type="ECO:0000256" key="2">
    <source>
        <dbReference type="ARBA" id="ARBA00012438"/>
    </source>
</evidence>
<dbReference type="Proteomes" id="UP001168363">
    <property type="component" value="Unassembled WGS sequence"/>
</dbReference>
<feature type="domain" description="Signal transduction histidine kinase subgroup 3 dimerisation and phosphoacceptor" evidence="11">
    <location>
        <begin position="180"/>
        <end position="246"/>
    </location>
</feature>
<dbReference type="Pfam" id="PF07730">
    <property type="entry name" value="HisKA_3"/>
    <property type="match status" value="1"/>
</dbReference>
<feature type="transmembrane region" description="Helical" evidence="9">
    <location>
        <begin position="131"/>
        <end position="148"/>
    </location>
</feature>
<keyword evidence="8" id="KW-0902">Two-component regulatory system</keyword>
<evidence type="ECO:0000259" key="11">
    <source>
        <dbReference type="Pfam" id="PF07730"/>
    </source>
</evidence>
<accession>A0ABT8TRA7</accession>
<dbReference type="PANTHER" id="PTHR24421">
    <property type="entry name" value="NITRATE/NITRITE SENSOR PROTEIN NARX-RELATED"/>
    <property type="match status" value="1"/>
</dbReference>
<keyword evidence="3" id="KW-0597">Phosphoprotein</keyword>
<dbReference type="Gene3D" id="1.20.5.1930">
    <property type="match status" value="1"/>
</dbReference>
<feature type="transmembrane region" description="Helical" evidence="9">
    <location>
        <begin position="12"/>
        <end position="29"/>
    </location>
</feature>
<keyword evidence="5" id="KW-0547">Nucleotide-binding</keyword>
<dbReference type="InterPro" id="IPR003594">
    <property type="entry name" value="HATPase_dom"/>
</dbReference>
<evidence type="ECO:0000259" key="10">
    <source>
        <dbReference type="Pfam" id="PF02518"/>
    </source>
</evidence>
<dbReference type="InterPro" id="IPR011712">
    <property type="entry name" value="Sig_transdc_His_kin_sub3_dim/P"/>
</dbReference>
<comment type="caution">
    <text evidence="12">The sequence shown here is derived from an EMBL/GenBank/DDBJ whole genome shotgun (WGS) entry which is preliminary data.</text>
</comment>
<gene>
    <name evidence="12" type="ORF">QWJ41_12205</name>
</gene>
<evidence type="ECO:0000256" key="8">
    <source>
        <dbReference type="ARBA" id="ARBA00023012"/>
    </source>
</evidence>
<evidence type="ECO:0000256" key="6">
    <source>
        <dbReference type="ARBA" id="ARBA00022777"/>
    </source>
</evidence>
<dbReference type="InterPro" id="IPR036890">
    <property type="entry name" value="HATPase_C_sf"/>
</dbReference>
<protein>
    <recommendedName>
        <fullName evidence="2">histidine kinase</fullName>
        <ecNumber evidence="2">2.7.13.3</ecNumber>
    </recommendedName>
</protein>
<dbReference type="GO" id="GO:0016301">
    <property type="term" value="F:kinase activity"/>
    <property type="evidence" value="ECO:0007669"/>
    <property type="project" value="UniProtKB-KW"/>
</dbReference>
<dbReference type="EMBL" id="JAULSC010000011">
    <property type="protein sequence ID" value="MDO3396487.1"/>
    <property type="molecule type" value="Genomic_DNA"/>
</dbReference>
<sequence>MRWAAGAECRTLTTWAPVVAVAVLSQAGIGLESDWSGSDASLALTSALLAGPLLLRAARPVLTAALIGAALVVQVQLGGSLHFASFIAVLVASFATGRHAGGQRMTAGVLLLLVGVVLAVRDSLPESVEELVFPLFYVSAAAALGSVVRRQARQAAELHGLNEALVRERDAIDRLVVATERLRLARELHDVVAHTLTVAVVQAEACEAALDADLERAREAARQVQAAGRRGLADLRSLVRVLRDTDATTDEPGLDDLDTLAGVMASAGLEVTVERAGTFRGLSPELERELYRIVQEGLTNVVKHSSAAWVRILVRAHDSRVQLEIVDPGPAVESPVPSGGHGLAGMAERLAPFGGQVTAGPTSDGYRVHVSVPVHQEAPA</sequence>
<evidence type="ECO:0000256" key="4">
    <source>
        <dbReference type="ARBA" id="ARBA00022679"/>
    </source>
</evidence>
<evidence type="ECO:0000256" key="1">
    <source>
        <dbReference type="ARBA" id="ARBA00000085"/>
    </source>
</evidence>
<evidence type="ECO:0000256" key="5">
    <source>
        <dbReference type="ARBA" id="ARBA00022741"/>
    </source>
</evidence>
<feature type="domain" description="Histidine kinase/HSP90-like ATPase" evidence="10">
    <location>
        <begin position="287"/>
        <end position="375"/>
    </location>
</feature>
<dbReference type="RefSeq" id="WP_302708535.1">
    <property type="nucleotide sequence ID" value="NZ_JAULSC010000011.1"/>
</dbReference>
<keyword evidence="9" id="KW-0472">Membrane</keyword>
<evidence type="ECO:0000313" key="12">
    <source>
        <dbReference type="EMBL" id="MDO3396487.1"/>
    </source>
</evidence>
<keyword evidence="6 12" id="KW-0418">Kinase</keyword>
<dbReference type="EC" id="2.7.13.3" evidence="2"/>
<evidence type="ECO:0000256" key="3">
    <source>
        <dbReference type="ARBA" id="ARBA00022553"/>
    </source>
</evidence>
<keyword evidence="9" id="KW-0812">Transmembrane</keyword>
<evidence type="ECO:0000313" key="13">
    <source>
        <dbReference type="Proteomes" id="UP001168363"/>
    </source>
</evidence>
<organism evidence="12 13">
    <name type="scientific">Nocardioides cremeus</name>
    <dbReference type="NCBI Taxonomy" id="3058044"/>
    <lineage>
        <taxon>Bacteria</taxon>
        <taxon>Bacillati</taxon>
        <taxon>Actinomycetota</taxon>
        <taxon>Actinomycetes</taxon>
        <taxon>Propionibacteriales</taxon>
        <taxon>Nocardioidaceae</taxon>
        <taxon>Nocardioides</taxon>
    </lineage>
</organism>
<keyword evidence="4" id="KW-0808">Transferase</keyword>
<dbReference type="SUPFAM" id="SSF55874">
    <property type="entry name" value="ATPase domain of HSP90 chaperone/DNA topoisomerase II/histidine kinase"/>
    <property type="match status" value="1"/>
</dbReference>
<dbReference type="CDD" id="cd16917">
    <property type="entry name" value="HATPase_UhpB-NarQ-NarX-like"/>
    <property type="match status" value="1"/>
</dbReference>
<dbReference type="Gene3D" id="3.30.565.10">
    <property type="entry name" value="Histidine kinase-like ATPase, C-terminal domain"/>
    <property type="match status" value="1"/>
</dbReference>
<feature type="transmembrane region" description="Helical" evidence="9">
    <location>
        <begin position="62"/>
        <end position="95"/>
    </location>
</feature>
<comment type="catalytic activity">
    <reaction evidence="1">
        <text>ATP + protein L-histidine = ADP + protein N-phospho-L-histidine.</text>
        <dbReference type="EC" id="2.7.13.3"/>
    </reaction>
</comment>
<name>A0ABT8TRA7_9ACTN</name>
<keyword evidence="7" id="KW-0067">ATP-binding</keyword>
<dbReference type="InterPro" id="IPR050482">
    <property type="entry name" value="Sensor_HK_TwoCompSys"/>
</dbReference>